<dbReference type="InterPro" id="IPR000014">
    <property type="entry name" value="PAS"/>
</dbReference>
<proteinExistence type="predicted"/>
<name>A0A1E3XE68_9BACT</name>
<evidence type="ECO:0000313" key="2">
    <source>
        <dbReference type="EMBL" id="ODS33927.1"/>
    </source>
</evidence>
<protein>
    <submittedName>
        <fullName evidence="2">Diguanylate cyclase/phosphodiesterase</fullName>
    </submittedName>
</protein>
<dbReference type="PROSITE" id="PS50112">
    <property type="entry name" value="PAS"/>
    <property type="match status" value="1"/>
</dbReference>
<dbReference type="SUPFAM" id="SSF55785">
    <property type="entry name" value="PYP-like sensor domain (PAS domain)"/>
    <property type="match status" value="1"/>
</dbReference>
<dbReference type="GO" id="GO:0006355">
    <property type="term" value="P:regulation of DNA-templated transcription"/>
    <property type="evidence" value="ECO:0007669"/>
    <property type="project" value="InterPro"/>
</dbReference>
<sequence>MKKNIKENVFDLKDIYQKLQRLATVIKDSNDAVTLQDLEGNILAWNAGAEKMYGWNAKEALHMNVKDIVPRNKRNEEIELLNKLAKGKFAKSFETQRTYCS</sequence>
<feature type="domain" description="PAS" evidence="1">
    <location>
        <begin position="18"/>
        <end position="88"/>
    </location>
</feature>
<accession>A0A1E3XE68</accession>
<dbReference type="CDD" id="cd00130">
    <property type="entry name" value="PAS"/>
    <property type="match status" value="1"/>
</dbReference>
<dbReference type="EMBL" id="MAYW01000016">
    <property type="protein sequence ID" value="ODS33927.1"/>
    <property type="molecule type" value="Genomic_DNA"/>
</dbReference>
<evidence type="ECO:0000259" key="1">
    <source>
        <dbReference type="PROSITE" id="PS50112"/>
    </source>
</evidence>
<dbReference type="Pfam" id="PF00989">
    <property type="entry name" value="PAS"/>
    <property type="match status" value="1"/>
</dbReference>
<dbReference type="InterPro" id="IPR035965">
    <property type="entry name" value="PAS-like_dom_sf"/>
</dbReference>
<dbReference type="Gene3D" id="3.30.450.20">
    <property type="entry name" value="PAS domain"/>
    <property type="match status" value="1"/>
</dbReference>
<gene>
    <name evidence="2" type="ORF">SCARUB_00900</name>
</gene>
<dbReference type="NCBIfam" id="TIGR00229">
    <property type="entry name" value="sensory_box"/>
    <property type="match status" value="1"/>
</dbReference>
<dbReference type="Proteomes" id="UP000094056">
    <property type="component" value="Unassembled WGS sequence"/>
</dbReference>
<dbReference type="AlphaFoldDB" id="A0A1E3XE68"/>
<organism evidence="2 3">
    <name type="scientific">Candidatus Scalindua rubra</name>
    <dbReference type="NCBI Taxonomy" id="1872076"/>
    <lineage>
        <taxon>Bacteria</taxon>
        <taxon>Pseudomonadati</taxon>
        <taxon>Planctomycetota</taxon>
        <taxon>Candidatus Brocadiia</taxon>
        <taxon>Candidatus Brocadiales</taxon>
        <taxon>Candidatus Scalinduaceae</taxon>
        <taxon>Candidatus Scalindua</taxon>
    </lineage>
</organism>
<evidence type="ECO:0000313" key="3">
    <source>
        <dbReference type="Proteomes" id="UP000094056"/>
    </source>
</evidence>
<dbReference type="InterPro" id="IPR013767">
    <property type="entry name" value="PAS_fold"/>
</dbReference>
<reference evidence="2 3" key="1">
    <citation type="submission" date="2016-07" db="EMBL/GenBank/DDBJ databases">
        <title>Draft genome of Scalindua rubra, obtained from a brine-seawater interface in the Red Sea, sheds light on salt adaptation in anammox bacteria.</title>
        <authorList>
            <person name="Speth D.R."/>
            <person name="Lagkouvardos I."/>
            <person name="Wang Y."/>
            <person name="Qian P.-Y."/>
            <person name="Dutilh B.E."/>
            <person name="Jetten M.S."/>
        </authorList>
    </citation>
    <scope>NUCLEOTIDE SEQUENCE [LARGE SCALE GENOMIC DNA]</scope>
    <source>
        <strain evidence="2">BSI-1</strain>
    </source>
</reference>
<comment type="caution">
    <text evidence="2">The sequence shown here is derived from an EMBL/GenBank/DDBJ whole genome shotgun (WGS) entry which is preliminary data.</text>
</comment>
<dbReference type="SMART" id="SM00091">
    <property type="entry name" value="PAS"/>
    <property type="match status" value="1"/>
</dbReference>